<dbReference type="Proteomes" id="UP001183410">
    <property type="component" value="Unassembled WGS sequence"/>
</dbReference>
<evidence type="ECO:0000313" key="5">
    <source>
        <dbReference type="Proteomes" id="UP001183410"/>
    </source>
</evidence>
<evidence type="ECO:0000256" key="2">
    <source>
        <dbReference type="ARBA" id="ARBA00023002"/>
    </source>
</evidence>
<accession>A0ABU2JRH3</accession>
<keyword evidence="1" id="KW-0521">NADP</keyword>
<dbReference type="SUPFAM" id="SSF51735">
    <property type="entry name" value="NAD(P)-binding Rossmann-fold domains"/>
    <property type="match status" value="1"/>
</dbReference>
<dbReference type="CDD" id="cd08244">
    <property type="entry name" value="MDR_enoyl_red"/>
    <property type="match status" value="1"/>
</dbReference>
<dbReference type="SMART" id="SM00829">
    <property type="entry name" value="PKS_ER"/>
    <property type="match status" value="1"/>
</dbReference>
<dbReference type="Pfam" id="PF08240">
    <property type="entry name" value="ADH_N"/>
    <property type="match status" value="1"/>
</dbReference>
<dbReference type="Gene3D" id="3.40.50.720">
    <property type="entry name" value="NAD(P)-binding Rossmann-like Domain"/>
    <property type="match status" value="1"/>
</dbReference>
<dbReference type="SUPFAM" id="SSF50129">
    <property type="entry name" value="GroES-like"/>
    <property type="match status" value="1"/>
</dbReference>
<dbReference type="InterPro" id="IPR013154">
    <property type="entry name" value="ADH-like_N"/>
</dbReference>
<keyword evidence="2" id="KW-0560">Oxidoreductase</keyword>
<dbReference type="Pfam" id="PF00107">
    <property type="entry name" value="ADH_zinc_N"/>
    <property type="match status" value="1"/>
</dbReference>
<evidence type="ECO:0000259" key="3">
    <source>
        <dbReference type="SMART" id="SM00829"/>
    </source>
</evidence>
<dbReference type="InterPro" id="IPR002364">
    <property type="entry name" value="Quin_OxRdtase/zeta-crystal_CS"/>
</dbReference>
<dbReference type="PANTHER" id="PTHR48106">
    <property type="entry name" value="QUINONE OXIDOREDUCTASE PIG3-RELATED"/>
    <property type="match status" value="1"/>
</dbReference>
<feature type="domain" description="Enoyl reductase (ER)" evidence="3">
    <location>
        <begin position="10"/>
        <end position="333"/>
    </location>
</feature>
<dbReference type="InterPro" id="IPR013149">
    <property type="entry name" value="ADH-like_C"/>
</dbReference>
<sequence length="335" mass="34373">MYAVRLHAFGPPENLTYQRTETPVPGPGQVRIAVAAAGVHLVDTALRQGVTPGGVWRPVELPTIPGREVAGTVESLGEGVDPGWLGQRVSAHLGMAPGGYAERAVTDVSRLHRLPDHLPESHAVAVLGTGRMTMGLLRFATVEPGDTVLVLAAAGGIGSLLVQYAKHRGATVVGAAGGPAKVEVVRRLGADLAVDYDRPDWADTVRAALGDRPARHLFEGVGGERAHAAIRLLAPGGGQVAYGNASLGLAGGDLATPSPAELAALGITSQVALGPALFERIGGPEGLAELEDEALRLAADGVLTPLIRPFPLAEAAAAHRALESRATVGKVVLLP</sequence>
<gene>
    <name evidence="4" type="ORF">RM844_14930</name>
</gene>
<dbReference type="InterPro" id="IPR011032">
    <property type="entry name" value="GroES-like_sf"/>
</dbReference>
<dbReference type="InterPro" id="IPR020843">
    <property type="entry name" value="ER"/>
</dbReference>
<keyword evidence="5" id="KW-1185">Reference proteome</keyword>
<evidence type="ECO:0000313" key="4">
    <source>
        <dbReference type="EMBL" id="MDT0267580.1"/>
    </source>
</evidence>
<organism evidence="4 5">
    <name type="scientific">Streptomyces chisholmiae</name>
    <dbReference type="NCBI Taxonomy" id="3075540"/>
    <lineage>
        <taxon>Bacteria</taxon>
        <taxon>Bacillati</taxon>
        <taxon>Actinomycetota</taxon>
        <taxon>Actinomycetes</taxon>
        <taxon>Kitasatosporales</taxon>
        <taxon>Streptomycetaceae</taxon>
        <taxon>Streptomyces</taxon>
    </lineage>
</organism>
<comment type="caution">
    <text evidence="4">The sequence shown here is derived from an EMBL/GenBank/DDBJ whole genome shotgun (WGS) entry which is preliminary data.</text>
</comment>
<dbReference type="PROSITE" id="PS01162">
    <property type="entry name" value="QOR_ZETA_CRYSTAL"/>
    <property type="match status" value="1"/>
</dbReference>
<dbReference type="Gene3D" id="3.90.180.10">
    <property type="entry name" value="Medium-chain alcohol dehydrogenases, catalytic domain"/>
    <property type="match status" value="1"/>
</dbReference>
<proteinExistence type="predicted"/>
<dbReference type="InterPro" id="IPR036291">
    <property type="entry name" value="NAD(P)-bd_dom_sf"/>
</dbReference>
<dbReference type="EMBL" id="JAVREO010000008">
    <property type="protein sequence ID" value="MDT0267580.1"/>
    <property type="molecule type" value="Genomic_DNA"/>
</dbReference>
<dbReference type="PANTHER" id="PTHR48106:SF13">
    <property type="entry name" value="QUINONE OXIDOREDUCTASE-RELATED"/>
    <property type="match status" value="1"/>
</dbReference>
<dbReference type="RefSeq" id="WP_311667665.1">
    <property type="nucleotide sequence ID" value="NZ_JAVREO010000008.1"/>
</dbReference>
<protein>
    <submittedName>
        <fullName evidence="4">Zinc-binding dehydrogenase</fullName>
    </submittedName>
</protein>
<evidence type="ECO:0000256" key="1">
    <source>
        <dbReference type="ARBA" id="ARBA00022857"/>
    </source>
</evidence>
<reference evidence="5" key="1">
    <citation type="submission" date="2023-07" db="EMBL/GenBank/DDBJ databases">
        <title>30 novel species of actinomycetes from the DSMZ collection.</title>
        <authorList>
            <person name="Nouioui I."/>
        </authorList>
    </citation>
    <scope>NUCLEOTIDE SEQUENCE [LARGE SCALE GENOMIC DNA]</scope>
    <source>
        <strain evidence="5">DSM 44915</strain>
    </source>
</reference>
<name>A0ABU2JRH3_9ACTN</name>